<reference evidence="4" key="2">
    <citation type="submission" date="2018-02" db="UniProtKB">
        <authorList>
            <consortium name="EnsemblPlants"/>
        </authorList>
    </citation>
    <scope>IDENTIFICATION</scope>
    <source>
        <strain evidence="4">Williams 82</strain>
    </source>
</reference>
<feature type="compositionally biased region" description="Basic and acidic residues" evidence="1">
    <location>
        <begin position="229"/>
        <end position="288"/>
    </location>
</feature>
<dbReference type="SMART" id="SM00751">
    <property type="entry name" value="BSD"/>
    <property type="match status" value="1"/>
</dbReference>
<dbReference type="SUPFAM" id="SSF140383">
    <property type="entry name" value="BSD domain-like"/>
    <property type="match status" value="1"/>
</dbReference>
<dbReference type="InterPro" id="IPR005607">
    <property type="entry name" value="BSD_dom"/>
</dbReference>
<evidence type="ECO:0000313" key="4">
    <source>
        <dbReference type="EnsemblPlants" id="KRG95461"/>
    </source>
</evidence>
<accession>A0A0R0ENU1</accession>
<feature type="region of interest" description="Disordered" evidence="1">
    <location>
        <begin position="73"/>
        <end position="92"/>
    </location>
</feature>
<dbReference type="Proteomes" id="UP000008827">
    <property type="component" value="Chromosome 19"/>
</dbReference>
<dbReference type="Gene3D" id="1.10.3970.10">
    <property type="entry name" value="BSD domain"/>
    <property type="match status" value="1"/>
</dbReference>
<organism evidence="3">
    <name type="scientific">Glycine max</name>
    <name type="common">Soybean</name>
    <name type="synonym">Glycine hispida</name>
    <dbReference type="NCBI Taxonomy" id="3847"/>
    <lineage>
        <taxon>Eukaryota</taxon>
        <taxon>Viridiplantae</taxon>
        <taxon>Streptophyta</taxon>
        <taxon>Embryophyta</taxon>
        <taxon>Tracheophyta</taxon>
        <taxon>Spermatophyta</taxon>
        <taxon>Magnoliopsida</taxon>
        <taxon>eudicotyledons</taxon>
        <taxon>Gunneridae</taxon>
        <taxon>Pentapetalae</taxon>
        <taxon>rosids</taxon>
        <taxon>fabids</taxon>
        <taxon>Fabales</taxon>
        <taxon>Fabaceae</taxon>
        <taxon>Papilionoideae</taxon>
        <taxon>50 kb inversion clade</taxon>
        <taxon>NPAAA clade</taxon>
        <taxon>indigoferoid/millettioid clade</taxon>
        <taxon>Phaseoleae</taxon>
        <taxon>Glycine</taxon>
        <taxon>Glycine subgen. Soja</taxon>
    </lineage>
</organism>
<feature type="compositionally biased region" description="Basic and acidic residues" evidence="1">
    <location>
        <begin position="211"/>
        <end position="220"/>
    </location>
</feature>
<dbReference type="EMBL" id="CM000852">
    <property type="protein sequence ID" value="KRG95461.2"/>
    <property type="molecule type" value="Genomic_DNA"/>
</dbReference>
<dbReference type="OMA" id="MDLYDYM"/>
<protein>
    <recommendedName>
        <fullName evidence="2">BSD domain-containing protein</fullName>
    </recommendedName>
</protein>
<dbReference type="InterPro" id="IPR035925">
    <property type="entry name" value="BSD_dom_sf"/>
</dbReference>
<evidence type="ECO:0000313" key="3">
    <source>
        <dbReference type="EMBL" id="KRG95461.2"/>
    </source>
</evidence>
<feature type="compositionally biased region" description="Basic and acidic residues" evidence="1">
    <location>
        <begin position="329"/>
        <end position="339"/>
    </location>
</feature>
<evidence type="ECO:0000259" key="2">
    <source>
        <dbReference type="PROSITE" id="PS50858"/>
    </source>
</evidence>
<proteinExistence type="predicted"/>
<dbReference type="InterPro" id="IPR051494">
    <property type="entry name" value="BSD_domain-containing"/>
</dbReference>
<evidence type="ECO:0000256" key="1">
    <source>
        <dbReference type="SAM" id="MobiDB-lite"/>
    </source>
</evidence>
<dbReference type="AlphaFoldDB" id="A0A0R0ENU1"/>
<name>A0A0R0ENU1_SOYBN</name>
<dbReference type="EnsemblPlants" id="KRG95461">
    <property type="protein sequence ID" value="KRG95461"/>
    <property type="gene ID" value="GLYMA_19G152800"/>
</dbReference>
<feature type="compositionally biased region" description="Acidic residues" evidence="1">
    <location>
        <begin position="359"/>
        <end position="380"/>
    </location>
</feature>
<feature type="compositionally biased region" description="Acidic residues" evidence="1">
    <location>
        <begin position="198"/>
        <end position="210"/>
    </location>
</feature>
<feature type="compositionally biased region" description="Acidic residues" evidence="1">
    <location>
        <begin position="317"/>
        <end position="328"/>
    </location>
</feature>
<dbReference type="GO" id="GO:0005737">
    <property type="term" value="C:cytoplasm"/>
    <property type="evidence" value="ECO:0000318"/>
    <property type="project" value="GO_Central"/>
</dbReference>
<sequence>MRAKPNRKSKEPSRDSSTGEIGIHHRDHRRDLQEFGTGLKKEIEVAHRSLETVGHVIDQFGNTVAKGTAHITSYLDSDNNNNRNNPGTKEKKSFISKRYSRFDSQVRAIQSDVSTYTEVPEDSDEYNEWKSRFSLEEKRDEMEGFLNDNAAMESVYKRVVPSVVDHDTFWCRYYYRVYRLKKAEDVRARLVRRMSRDEEELSWDVEEEDENKGKEGDSVLHGDGTNRLNVEEMHKSAEEGSKEEKRGDLLQSKGDESVEESKAGKNKEVVEKMSDGTKKSINEEDKRNGSVIVIMESKLNDGKDSLVANKHSKNEKEEEEDLEWDEIEDLSRIDEEKATRMGSHTKVDLRKRRLSAAQEQEEEDLSREIEEDDEPANAKA</sequence>
<dbReference type="PaxDb" id="3847-GLYMA19G33530.2"/>
<dbReference type="InParanoid" id="A0A0R0ENU1"/>
<dbReference type="PANTHER" id="PTHR16019">
    <property type="entry name" value="SYNAPSE-ASSOCIATED PROTEIN"/>
    <property type="match status" value="1"/>
</dbReference>
<dbReference type="SMR" id="A0A0R0ENU1"/>
<keyword evidence="5" id="KW-1185">Reference proteome</keyword>
<feature type="region of interest" description="Disordered" evidence="1">
    <location>
        <begin position="198"/>
        <end position="380"/>
    </location>
</feature>
<feature type="domain" description="BSD" evidence="2">
    <location>
        <begin position="129"/>
        <end position="181"/>
    </location>
</feature>
<gene>
    <name evidence="3" type="ORF">GLYMA_19G152800</name>
</gene>
<dbReference type="Gramene" id="KRG95461">
    <property type="protein sequence ID" value="KRG95461"/>
    <property type="gene ID" value="GLYMA_19G152800"/>
</dbReference>
<dbReference type="PANTHER" id="PTHR16019:SF5">
    <property type="entry name" value="BSD DOMAIN-CONTAINING PROTEIN 1"/>
    <property type="match status" value="1"/>
</dbReference>
<accession>A0A2K7FIG2</accession>
<dbReference type="PROSITE" id="PS50858">
    <property type="entry name" value="BSD"/>
    <property type="match status" value="1"/>
</dbReference>
<reference evidence="3" key="3">
    <citation type="submission" date="2018-07" db="EMBL/GenBank/DDBJ databases">
        <title>WGS assembly of Glycine max.</title>
        <authorList>
            <person name="Schmutz J."/>
            <person name="Cannon S."/>
            <person name="Schlueter J."/>
            <person name="Ma J."/>
            <person name="Mitros T."/>
            <person name="Nelson W."/>
            <person name="Hyten D."/>
            <person name="Song Q."/>
            <person name="Thelen J."/>
            <person name="Cheng J."/>
            <person name="Xu D."/>
            <person name="Hellsten U."/>
            <person name="May G."/>
            <person name="Yu Y."/>
            <person name="Sakurai T."/>
            <person name="Umezawa T."/>
            <person name="Bhattacharyya M."/>
            <person name="Sandhu D."/>
            <person name="Valliyodan B."/>
            <person name="Lindquist E."/>
            <person name="Peto M."/>
            <person name="Grant D."/>
            <person name="Shu S."/>
            <person name="Goodstein D."/>
            <person name="Barry K."/>
            <person name="Futrell-Griggs M."/>
            <person name="Abernathy B."/>
            <person name="Du J."/>
            <person name="Tian Z."/>
            <person name="Zhu L."/>
            <person name="Gill N."/>
            <person name="Joshi T."/>
            <person name="Libault M."/>
            <person name="Sethuraman A."/>
            <person name="Zhang X."/>
            <person name="Shinozaki K."/>
            <person name="Nguyen H."/>
            <person name="Wing R."/>
            <person name="Cregan P."/>
            <person name="Specht J."/>
            <person name="Grimwood J."/>
            <person name="Rokhsar D."/>
            <person name="Stacey G."/>
            <person name="Shoemaker R."/>
            <person name="Jackson S."/>
        </authorList>
    </citation>
    <scope>NUCLEOTIDE SEQUENCE</scope>
    <source>
        <tissue evidence="3">Callus</tissue>
    </source>
</reference>
<reference evidence="3 4" key="1">
    <citation type="journal article" date="2010" name="Nature">
        <title>Genome sequence of the palaeopolyploid soybean.</title>
        <authorList>
            <person name="Schmutz J."/>
            <person name="Cannon S.B."/>
            <person name="Schlueter J."/>
            <person name="Ma J."/>
            <person name="Mitros T."/>
            <person name="Nelson W."/>
            <person name="Hyten D.L."/>
            <person name="Song Q."/>
            <person name="Thelen J.J."/>
            <person name="Cheng J."/>
            <person name="Xu D."/>
            <person name="Hellsten U."/>
            <person name="May G.D."/>
            <person name="Yu Y."/>
            <person name="Sakurai T."/>
            <person name="Umezawa T."/>
            <person name="Bhattacharyya M.K."/>
            <person name="Sandhu D."/>
            <person name="Valliyodan B."/>
            <person name="Lindquist E."/>
            <person name="Peto M."/>
            <person name="Grant D."/>
            <person name="Shu S."/>
            <person name="Goodstein D."/>
            <person name="Barry K."/>
            <person name="Futrell-Griggs M."/>
            <person name="Abernathy B."/>
            <person name="Du J."/>
            <person name="Tian Z."/>
            <person name="Zhu L."/>
            <person name="Gill N."/>
            <person name="Joshi T."/>
            <person name="Libault M."/>
            <person name="Sethuraman A."/>
            <person name="Zhang X.-C."/>
            <person name="Shinozaki K."/>
            <person name="Nguyen H.T."/>
            <person name="Wing R.A."/>
            <person name="Cregan P."/>
            <person name="Specht J."/>
            <person name="Grimwood J."/>
            <person name="Rokhsar D."/>
            <person name="Stacey G."/>
            <person name="Shoemaker R.C."/>
            <person name="Jackson S.A."/>
        </authorList>
    </citation>
    <scope>NUCLEOTIDE SEQUENCE</scope>
    <source>
        <strain evidence="4">cv. Williams 82</strain>
        <tissue evidence="3">Callus</tissue>
    </source>
</reference>
<evidence type="ECO:0000313" key="5">
    <source>
        <dbReference type="Proteomes" id="UP000008827"/>
    </source>
</evidence>
<dbReference type="Pfam" id="PF03909">
    <property type="entry name" value="BSD"/>
    <property type="match status" value="1"/>
</dbReference>
<feature type="region of interest" description="Disordered" evidence="1">
    <location>
        <begin position="1"/>
        <end position="30"/>
    </location>
</feature>